<comment type="caution">
    <text evidence="2">The sequence shown here is derived from an EMBL/GenBank/DDBJ whole genome shotgun (WGS) entry which is preliminary data.</text>
</comment>
<evidence type="ECO:0008006" key="4">
    <source>
        <dbReference type="Google" id="ProtNLM"/>
    </source>
</evidence>
<name>A0ABU6DV27_9GAMM</name>
<dbReference type="RefSeq" id="WP_325775963.1">
    <property type="nucleotide sequence ID" value="NZ_VTDN01000010.1"/>
</dbReference>
<evidence type="ECO:0000313" key="3">
    <source>
        <dbReference type="Proteomes" id="UP001339883"/>
    </source>
</evidence>
<protein>
    <recommendedName>
        <fullName evidence="4">Phage holin</fullName>
    </recommendedName>
</protein>
<gene>
    <name evidence="2" type="ORF">I2F25_11080</name>
</gene>
<feature type="transmembrane region" description="Helical" evidence="1">
    <location>
        <begin position="20"/>
        <end position="41"/>
    </location>
</feature>
<keyword evidence="1" id="KW-0812">Transmembrane</keyword>
<reference evidence="2 3" key="1">
    <citation type="submission" date="2019-08" db="EMBL/GenBank/DDBJ databases">
        <title>Five species of Acinetobacter isolated from floral nectar and animal pollinators.</title>
        <authorList>
            <person name="Hendry T.A."/>
        </authorList>
    </citation>
    <scope>NUCLEOTIDE SEQUENCE [LARGE SCALE GENOMIC DNA]</scope>
    <source>
        <strain evidence="2 3">MD18.27</strain>
    </source>
</reference>
<dbReference type="Pfam" id="PF16931">
    <property type="entry name" value="Phage_holin_8"/>
    <property type="match status" value="1"/>
</dbReference>
<accession>A0ABU6DV27</accession>
<organism evidence="2 3">
    <name type="scientific">Acinetobacter pollinis</name>
    <dbReference type="NCBI Taxonomy" id="2605270"/>
    <lineage>
        <taxon>Bacteria</taxon>
        <taxon>Pseudomonadati</taxon>
        <taxon>Pseudomonadota</taxon>
        <taxon>Gammaproteobacteria</taxon>
        <taxon>Moraxellales</taxon>
        <taxon>Moraxellaceae</taxon>
        <taxon>Acinetobacter</taxon>
    </lineage>
</organism>
<evidence type="ECO:0000256" key="1">
    <source>
        <dbReference type="SAM" id="Phobius"/>
    </source>
</evidence>
<keyword evidence="1" id="KW-1133">Transmembrane helix</keyword>
<proteinExistence type="predicted"/>
<dbReference type="Proteomes" id="UP001339883">
    <property type="component" value="Unassembled WGS sequence"/>
</dbReference>
<dbReference type="EMBL" id="VTDN01000010">
    <property type="protein sequence ID" value="MEB5477580.1"/>
    <property type="molecule type" value="Genomic_DNA"/>
</dbReference>
<dbReference type="InterPro" id="IPR032637">
    <property type="entry name" value="Phage_holin-like"/>
</dbReference>
<keyword evidence="1" id="KW-0472">Membrane</keyword>
<evidence type="ECO:0000313" key="2">
    <source>
        <dbReference type="EMBL" id="MEB5477580.1"/>
    </source>
</evidence>
<sequence>MPEPTAPIAIATSASLVSLLPFVNGDSLFGAVIGAAFIAFYTQDLTYKKRITAFIFSTAIGYLLAPEVVNRTIIDSHSTASFIVAVVAIVLLQKILTWLESASITDILNALRGKGK</sequence>
<feature type="transmembrane region" description="Helical" evidence="1">
    <location>
        <begin position="80"/>
        <end position="99"/>
    </location>
</feature>
<keyword evidence="3" id="KW-1185">Reference proteome</keyword>